<evidence type="ECO:0000313" key="2">
    <source>
        <dbReference type="Proteomes" id="UP000199051"/>
    </source>
</evidence>
<organism evidence="1 2">
    <name type="scientific">Actinokineospora terrae</name>
    <dbReference type="NCBI Taxonomy" id="155974"/>
    <lineage>
        <taxon>Bacteria</taxon>
        <taxon>Bacillati</taxon>
        <taxon>Actinomycetota</taxon>
        <taxon>Actinomycetes</taxon>
        <taxon>Pseudonocardiales</taxon>
        <taxon>Pseudonocardiaceae</taxon>
        <taxon>Actinokineospora</taxon>
    </lineage>
</organism>
<accession>A0A1H9WZV0</accession>
<protein>
    <submittedName>
        <fullName evidence="1">Uncharacterized protein</fullName>
    </submittedName>
</protein>
<evidence type="ECO:0000313" key="1">
    <source>
        <dbReference type="EMBL" id="SES39375.1"/>
    </source>
</evidence>
<reference evidence="2" key="1">
    <citation type="submission" date="2016-10" db="EMBL/GenBank/DDBJ databases">
        <authorList>
            <person name="Varghese N."/>
            <person name="Submissions S."/>
        </authorList>
    </citation>
    <scope>NUCLEOTIDE SEQUENCE [LARGE SCALE GENOMIC DNA]</scope>
    <source>
        <strain evidence="2">DSM 44260</strain>
    </source>
</reference>
<dbReference type="STRING" id="155974.SAMN04487818_11262"/>
<sequence length="110" mass="12035">MSGTASAWNRAWAQALDRLESDVASAEALLLEEHMLRELPKFDPWTPPAGLGPLPLDMRPRADAVLRRQLEVATKLAAAMSGAAMHSLVIGKMVEDRRDPARPSYVDVAM</sequence>
<name>A0A1H9WZV0_9PSEU</name>
<keyword evidence="2" id="KW-1185">Reference proteome</keyword>
<dbReference type="AlphaFoldDB" id="A0A1H9WZV0"/>
<gene>
    <name evidence="1" type="ORF">SAMN04487818_11262</name>
</gene>
<proteinExistence type="predicted"/>
<dbReference type="Proteomes" id="UP000199051">
    <property type="component" value="Unassembled WGS sequence"/>
</dbReference>
<dbReference type="EMBL" id="FOGI01000012">
    <property type="protein sequence ID" value="SES39375.1"/>
    <property type="molecule type" value="Genomic_DNA"/>
</dbReference>
<dbReference type="RefSeq" id="WP_092784011.1">
    <property type="nucleotide sequence ID" value="NZ_FOGI01000012.1"/>
</dbReference>